<feature type="region of interest" description="Disordered" evidence="1">
    <location>
        <begin position="309"/>
        <end position="340"/>
    </location>
</feature>
<organism evidence="2 3">
    <name type="scientific">Siculibacillus lacustris</name>
    <dbReference type="NCBI Taxonomy" id="1549641"/>
    <lineage>
        <taxon>Bacteria</taxon>
        <taxon>Pseudomonadati</taxon>
        <taxon>Pseudomonadota</taxon>
        <taxon>Alphaproteobacteria</taxon>
        <taxon>Hyphomicrobiales</taxon>
        <taxon>Ancalomicrobiaceae</taxon>
        <taxon>Siculibacillus</taxon>
    </lineage>
</organism>
<name>A0A4Q9VU10_9HYPH</name>
<evidence type="ECO:0000313" key="3">
    <source>
        <dbReference type="Proteomes" id="UP000292781"/>
    </source>
</evidence>
<sequence length="340" mass="35367">MPHASLRRRLPVVAIALALVGGPVGVAAIERGKPRARPPQPFRIGIVAPARSDAALDRLEPYRRRVGEVLGVEARVERLPDERALVAALVAGRIDQAGLSGAGYATARRSCGCVEPLVVPRAADGSAGFHAVVVVRTGSPITAPRDLDGRRLAVAGERAIVGRRLATALLTRDAGSAVTPRLETVEGPRAALAALIAGRVEAAMVWSTLEGDVTEGYGRGTLHYAVAAGEANMADLRVIWTSPVLPHGPQVVQSRLDEARRRALGEMLIDLADVDPAAYEAIEPVHGGGFLRIGASAYAPYLDLIEPPPAPAATTGAVPAGAVSSETDRPPSSTRAAADR</sequence>
<accession>A0A4Q9VU10</accession>
<protein>
    <submittedName>
        <fullName evidence="2">Phosphonate ABC transporter substrate-binding protein</fullName>
    </submittedName>
</protein>
<evidence type="ECO:0000256" key="1">
    <source>
        <dbReference type="SAM" id="MobiDB-lite"/>
    </source>
</evidence>
<feature type="compositionally biased region" description="Polar residues" evidence="1">
    <location>
        <begin position="330"/>
        <end position="340"/>
    </location>
</feature>
<dbReference type="Pfam" id="PF12974">
    <property type="entry name" value="Phosphonate-bd"/>
    <property type="match status" value="1"/>
</dbReference>
<dbReference type="EMBL" id="SJFN01000008">
    <property type="protein sequence ID" value="TBW39231.1"/>
    <property type="molecule type" value="Genomic_DNA"/>
</dbReference>
<reference evidence="2 3" key="1">
    <citation type="submission" date="2019-02" db="EMBL/GenBank/DDBJ databases">
        <title>Siculibacillus lacustris gen. nov., sp. nov., a new rosette-forming bacterium isolated from a freshwater crater lake (Lake St. Ana, Romania).</title>
        <authorList>
            <person name="Felfoldi T."/>
            <person name="Marton Z."/>
            <person name="Szabo A."/>
            <person name="Mentes A."/>
            <person name="Boka K."/>
            <person name="Marialigeti K."/>
            <person name="Mathe I."/>
            <person name="Koncz M."/>
            <person name="Schumann P."/>
            <person name="Toth E."/>
        </authorList>
    </citation>
    <scope>NUCLEOTIDE SEQUENCE [LARGE SCALE GENOMIC DNA]</scope>
    <source>
        <strain evidence="2 3">SA-279</strain>
    </source>
</reference>
<keyword evidence="3" id="KW-1185">Reference proteome</keyword>
<gene>
    <name evidence="2" type="ORF">EYW49_07000</name>
</gene>
<dbReference type="SUPFAM" id="SSF53850">
    <property type="entry name" value="Periplasmic binding protein-like II"/>
    <property type="match status" value="1"/>
</dbReference>
<dbReference type="AlphaFoldDB" id="A0A4Q9VU10"/>
<dbReference type="PANTHER" id="PTHR35841">
    <property type="entry name" value="PHOSPHONATES-BINDING PERIPLASMIC PROTEIN"/>
    <property type="match status" value="1"/>
</dbReference>
<proteinExistence type="predicted"/>
<dbReference type="OrthoDB" id="7672583at2"/>
<evidence type="ECO:0000313" key="2">
    <source>
        <dbReference type="EMBL" id="TBW39231.1"/>
    </source>
</evidence>
<comment type="caution">
    <text evidence="2">The sequence shown here is derived from an EMBL/GenBank/DDBJ whole genome shotgun (WGS) entry which is preliminary data.</text>
</comment>
<dbReference type="Gene3D" id="3.40.190.10">
    <property type="entry name" value="Periplasmic binding protein-like II"/>
    <property type="match status" value="2"/>
</dbReference>
<dbReference type="Proteomes" id="UP000292781">
    <property type="component" value="Unassembled WGS sequence"/>
</dbReference>
<dbReference type="PANTHER" id="PTHR35841:SF1">
    <property type="entry name" value="PHOSPHONATES-BINDING PERIPLASMIC PROTEIN"/>
    <property type="match status" value="1"/>
</dbReference>
<feature type="compositionally biased region" description="Low complexity" evidence="1">
    <location>
        <begin position="312"/>
        <end position="323"/>
    </location>
</feature>